<dbReference type="AlphaFoldDB" id="A0A4Z0NNZ1"/>
<name>A0A4Z0NNZ1_9HYPH</name>
<feature type="transmembrane region" description="Helical" evidence="1">
    <location>
        <begin position="162"/>
        <end position="184"/>
    </location>
</feature>
<sequence length="358" mass="36806">MPIPDLSAAAPLLPGRPAARYPLRDLRPLAFGLRTALAALAALWLAMWLQLDNPRWAAWTVMAIALPTRGEVKRKGAWRLGGTLLGLLAGLIGTACFAQSSVGAGLYLAAWTALAATIGGRLPGFGAYGTALAGLTASLIMLETAGAPLSAFDLALERGSNIGLGIACAYLASVAAEALHGAAAPATPPPPPAPPAAVIAANAARLVLLVGSAWLLWFVTAWPSGPIFIILAVSLGLNFTTLPNVERGTWPCLWGVALGQAAGLALKFGPLTSTPSFGLLAATLIPCLTIGAVGATDRRSAVLALGFNVSFLLAAAPQNPMQYDLGASLNEAVAVVAGVALVVAAYRYLWPRHLWRHP</sequence>
<feature type="transmembrane region" description="Helical" evidence="1">
    <location>
        <begin position="84"/>
        <end position="110"/>
    </location>
</feature>
<reference evidence="2 3" key="1">
    <citation type="submission" date="2019-04" db="EMBL/GenBank/DDBJ databases">
        <authorList>
            <person name="Feng G."/>
            <person name="Zhu H."/>
        </authorList>
    </citation>
    <scope>NUCLEOTIDE SEQUENCE [LARGE SCALE GENOMIC DNA]</scope>
    <source>
        <strain evidence="2 3">6HR-1</strain>
    </source>
</reference>
<dbReference type="Proteomes" id="UP000297535">
    <property type="component" value="Unassembled WGS sequence"/>
</dbReference>
<dbReference type="GO" id="GO:0022857">
    <property type="term" value="F:transmembrane transporter activity"/>
    <property type="evidence" value="ECO:0007669"/>
    <property type="project" value="InterPro"/>
</dbReference>
<organism evidence="2 3">
    <name type="scientific">Methylobacterium nonmethylotrophicum</name>
    <dbReference type="NCBI Taxonomy" id="1141884"/>
    <lineage>
        <taxon>Bacteria</taxon>
        <taxon>Pseudomonadati</taxon>
        <taxon>Pseudomonadota</taxon>
        <taxon>Alphaproteobacteria</taxon>
        <taxon>Hyphomicrobiales</taxon>
        <taxon>Methylobacteriaceae</taxon>
        <taxon>Methylobacterium</taxon>
    </lineage>
</organism>
<evidence type="ECO:0000256" key="1">
    <source>
        <dbReference type="SAM" id="Phobius"/>
    </source>
</evidence>
<feature type="transmembrane region" description="Helical" evidence="1">
    <location>
        <begin position="276"/>
        <end position="295"/>
    </location>
</feature>
<keyword evidence="1" id="KW-0812">Transmembrane</keyword>
<feature type="transmembrane region" description="Helical" evidence="1">
    <location>
        <begin position="196"/>
        <end position="219"/>
    </location>
</feature>
<accession>A0A4Z0NNZ1</accession>
<keyword evidence="1" id="KW-1133">Transmembrane helix</keyword>
<protein>
    <recommendedName>
        <fullName evidence="4">Fusaric acid resistance protein</fullName>
    </recommendedName>
</protein>
<evidence type="ECO:0008006" key="4">
    <source>
        <dbReference type="Google" id="ProtNLM"/>
    </source>
</evidence>
<comment type="caution">
    <text evidence="2">The sequence shown here is derived from an EMBL/GenBank/DDBJ whole genome shotgun (WGS) entry which is preliminary data.</text>
</comment>
<feature type="transmembrane region" description="Helical" evidence="1">
    <location>
        <begin position="29"/>
        <end position="50"/>
    </location>
</feature>
<dbReference type="InterPro" id="IPR006726">
    <property type="entry name" value="PHBA_efflux_AaeB/fusaric-R"/>
</dbReference>
<dbReference type="Pfam" id="PF04632">
    <property type="entry name" value="FUSC"/>
    <property type="match status" value="2"/>
</dbReference>
<dbReference type="OrthoDB" id="8005649at2"/>
<keyword evidence="1" id="KW-0472">Membrane</keyword>
<evidence type="ECO:0000313" key="2">
    <source>
        <dbReference type="EMBL" id="TGD97744.1"/>
    </source>
</evidence>
<feature type="transmembrane region" description="Helical" evidence="1">
    <location>
        <begin position="122"/>
        <end position="142"/>
    </location>
</feature>
<gene>
    <name evidence="2" type="ORF">EU555_19155</name>
</gene>
<feature type="transmembrane region" description="Helical" evidence="1">
    <location>
        <begin position="332"/>
        <end position="350"/>
    </location>
</feature>
<dbReference type="EMBL" id="SRLB01000013">
    <property type="protein sequence ID" value="TGD97744.1"/>
    <property type="molecule type" value="Genomic_DNA"/>
</dbReference>
<dbReference type="GO" id="GO:0005886">
    <property type="term" value="C:plasma membrane"/>
    <property type="evidence" value="ECO:0007669"/>
    <property type="project" value="InterPro"/>
</dbReference>
<evidence type="ECO:0000313" key="3">
    <source>
        <dbReference type="Proteomes" id="UP000297535"/>
    </source>
</evidence>
<feature type="transmembrane region" description="Helical" evidence="1">
    <location>
        <begin position="302"/>
        <end position="320"/>
    </location>
</feature>
<feature type="transmembrane region" description="Helical" evidence="1">
    <location>
        <begin position="226"/>
        <end position="245"/>
    </location>
</feature>
<keyword evidence="3" id="KW-1185">Reference proteome</keyword>
<proteinExistence type="predicted"/>
<dbReference type="RefSeq" id="WP_135416815.1">
    <property type="nucleotide sequence ID" value="NZ_SRLB01000013.1"/>
</dbReference>